<feature type="transmembrane region" description="Helical" evidence="1">
    <location>
        <begin position="6"/>
        <end position="30"/>
    </location>
</feature>
<dbReference type="CDD" id="cd01949">
    <property type="entry name" value="GGDEF"/>
    <property type="match status" value="1"/>
</dbReference>
<dbReference type="Pfam" id="PF00990">
    <property type="entry name" value="GGDEF"/>
    <property type="match status" value="1"/>
</dbReference>
<sequence>MKKLSSYIISVFLTLTTIPIALFGGTYIIYDLLHQHEAQTNQYEQVIAQQLLDSKIALTQFDLLQAELVATKISQLDYIVSVKLDSLEYGLTLAEVVNSKAQRDSMTSLHYPINDQEGDVIGQLTVNKDETAFVWNIVKATAPKLFNLTLILVAVSFAFTHTILAALNRPFTDLQIVAFQIANGDYHTPSKTDSKFLEITTLFNALDTMRRQLKSTISRLKDSEEKHARTYNLTQVCLFVINIKQQRIVRANSTFIDVFSPLATPQRKLAMVDFLERLSAKETEDSFNYSIVIGNQTRYFQVNRSQVINNEIECSALDISELMQAKLATELLLKTDSLTQIPNRHCFNLAIHDIEKQTNPDIGVLVMDLNGFKAINDTYGHIAGDVLLVEVARRLKEALTDSPATLYRLGGDEFVILVEQPSHPIAINSIIDKVVGVFVRPVLFEQTQFQVSTSIGVAHYHGQNNNITNTMRLADEAMYKAKTSGVSVAYAENYIDQCAV</sequence>
<dbReference type="NCBIfam" id="TIGR00254">
    <property type="entry name" value="GGDEF"/>
    <property type="match status" value="1"/>
</dbReference>
<name>A0A1Q9HRD2_9VIBR</name>
<keyword evidence="1" id="KW-1133">Transmembrane helix</keyword>
<reference evidence="3 4" key="1">
    <citation type="submission" date="2016-09" db="EMBL/GenBank/DDBJ databases">
        <title>Genomic Taxonomy of the Vibrionaceae.</title>
        <authorList>
            <person name="Gonzalez-Castillo A."/>
            <person name="Gomez-Gil B."/>
            <person name="Enciso-Ibarra K."/>
        </authorList>
    </citation>
    <scope>NUCLEOTIDE SEQUENCE [LARGE SCALE GENOMIC DNA]</scope>
    <source>
        <strain evidence="3 4">CAIM 703</strain>
    </source>
</reference>
<gene>
    <name evidence="3" type="ORF">BIY22_02755</name>
</gene>
<dbReference type="EMBL" id="MJMJ01000001">
    <property type="protein sequence ID" value="OLQ93429.1"/>
    <property type="molecule type" value="Genomic_DNA"/>
</dbReference>
<dbReference type="OrthoDB" id="5854492at2"/>
<keyword evidence="1" id="KW-0472">Membrane</keyword>
<dbReference type="Proteomes" id="UP000186313">
    <property type="component" value="Unassembled WGS sequence"/>
</dbReference>
<protein>
    <recommendedName>
        <fullName evidence="2">GGDEF domain-containing protein</fullName>
    </recommendedName>
</protein>
<keyword evidence="1" id="KW-0812">Transmembrane</keyword>
<dbReference type="STRING" id="1381081.BIY22_02755"/>
<dbReference type="SMART" id="SM00267">
    <property type="entry name" value="GGDEF"/>
    <property type="match status" value="1"/>
</dbReference>
<dbReference type="PANTHER" id="PTHR46663:SF2">
    <property type="entry name" value="GGDEF DOMAIN-CONTAINING PROTEIN"/>
    <property type="match status" value="1"/>
</dbReference>
<dbReference type="RefSeq" id="WP_075706065.1">
    <property type="nucleotide sequence ID" value="NZ_MJMJ01000001.1"/>
</dbReference>
<dbReference type="Gene3D" id="3.30.70.270">
    <property type="match status" value="1"/>
</dbReference>
<dbReference type="GO" id="GO:0016020">
    <property type="term" value="C:membrane"/>
    <property type="evidence" value="ECO:0007669"/>
    <property type="project" value="InterPro"/>
</dbReference>
<dbReference type="GO" id="GO:0007165">
    <property type="term" value="P:signal transduction"/>
    <property type="evidence" value="ECO:0007669"/>
    <property type="project" value="InterPro"/>
</dbReference>
<feature type="domain" description="GGDEF" evidence="2">
    <location>
        <begin position="360"/>
        <end position="494"/>
    </location>
</feature>
<dbReference type="SUPFAM" id="SSF55073">
    <property type="entry name" value="Nucleotide cyclase"/>
    <property type="match status" value="1"/>
</dbReference>
<dbReference type="AlphaFoldDB" id="A0A1Q9HRD2"/>
<evidence type="ECO:0000259" key="2">
    <source>
        <dbReference type="PROSITE" id="PS50887"/>
    </source>
</evidence>
<dbReference type="InterPro" id="IPR000160">
    <property type="entry name" value="GGDEF_dom"/>
</dbReference>
<dbReference type="Gene3D" id="6.10.340.10">
    <property type="match status" value="1"/>
</dbReference>
<dbReference type="InterPro" id="IPR029787">
    <property type="entry name" value="Nucleotide_cyclase"/>
</dbReference>
<dbReference type="InterPro" id="IPR003660">
    <property type="entry name" value="HAMP_dom"/>
</dbReference>
<evidence type="ECO:0000256" key="1">
    <source>
        <dbReference type="SAM" id="Phobius"/>
    </source>
</evidence>
<evidence type="ECO:0000313" key="3">
    <source>
        <dbReference type="EMBL" id="OLQ93429.1"/>
    </source>
</evidence>
<dbReference type="PANTHER" id="PTHR46663">
    <property type="entry name" value="DIGUANYLATE CYCLASE DGCT-RELATED"/>
    <property type="match status" value="1"/>
</dbReference>
<accession>A0A1Q9HRD2</accession>
<organism evidence="3 4">
    <name type="scientific">Vibrio panuliri</name>
    <dbReference type="NCBI Taxonomy" id="1381081"/>
    <lineage>
        <taxon>Bacteria</taxon>
        <taxon>Pseudomonadati</taxon>
        <taxon>Pseudomonadota</taxon>
        <taxon>Gammaproteobacteria</taxon>
        <taxon>Vibrionales</taxon>
        <taxon>Vibrionaceae</taxon>
        <taxon>Vibrio</taxon>
    </lineage>
</organism>
<evidence type="ECO:0000313" key="4">
    <source>
        <dbReference type="Proteomes" id="UP000186313"/>
    </source>
</evidence>
<dbReference type="InterPro" id="IPR052163">
    <property type="entry name" value="DGC-Regulatory_Protein"/>
</dbReference>
<proteinExistence type="predicted"/>
<dbReference type="PROSITE" id="PS50887">
    <property type="entry name" value="GGDEF"/>
    <property type="match status" value="1"/>
</dbReference>
<comment type="caution">
    <text evidence="3">The sequence shown here is derived from an EMBL/GenBank/DDBJ whole genome shotgun (WGS) entry which is preliminary data.</text>
</comment>
<dbReference type="SMART" id="SM00304">
    <property type="entry name" value="HAMP"/>
    <property type="match status" value="1"/>
</dbReference>
<dbReference type="InterPro" id="IPR043128">
    <property type="entry name" value="Rev_trsase/Diguanyl_cyclase"/>
</dbReference>